<evidence type="ECO:0000256" key="3">
    <source>
        <dbReference type="ARBA" id="ARBA00022679"/>
    </source>
</evidence>
<accession>A0AB35I1M0</accession>
<dbReference type="InterPro" id="IPR054767">
    <property type="entry name" value="Cas10-Cmr2_palm2"/>
</dbReference>
<dbReference type="EMBL" id="JAPHQB010000020">
    <property type="protein sequence ID" value="MCX2802563.1"/>
    <property type="molecule type" value="Genomic_DNA"/>
</dbReference>
<keyword evidence="9" id="KW-0067">ATP-binding</keyword>
<feature type="domain" description="GGDEF" evidence="12">
    <location>
        <begin position="629"/>
        <end position="766"/>
    </location>
</feature>
<dbReference type="InterPro" id="IPR052117">
    <property type="entry name" value="Cas10/Csm1_subtype-III-A"/>
</dbReference>
<dbReference type="InterPro" id="IPR000160">
    <property type="entry name" value="GGDEF_dom"/>
</dbReference>
<dbReference type="GO" id="GO:0051607">
    <property type="term" value="P:defense response to virus"/>
    <property type="evidence" value="ECO:0007669"/>
    <property type="project" value="UniProtKB-KW"/>
</dbReference>
<reference evidence="13" key="1">
    <citation type="submission" date="2022-11" db="EMBL/GenBank/DDBJ databases">
        <title>Chitin-degrading and fungicidal potential of chitinolytic bacterial strains from marine environment of the Pacific Ocean regions.</title>
        <authorList>
            <person name="Pentekhina I."/>
            <person name="Nedashkovskaya O."/>
            <person name="Seitkalieva A."/>
            <person name="Podvolotskaya A."/>
            <person name="Tekutyeva L."/>
            <person name="Balabanova L."/>
        </authorList>
    </citation>
    <scope>NUCLEOTIDE SEQUENCE</scope>
    <source>
        <strain evidence="13">KMM 6838</strain>
    </source>
</reference>
<dbReference type="Gene3D" id="3.30.70.270">
    <property type="match status" value="1"/>
</dbReference>
<keyword evidence="8" id="KW-0269">Exonuclease</keyword>
<evidence type="ECO:0000256" key="4">
    <source>
        <dbReference type="ARBA" id="ARBA00022722"/>
    </source>
</evidence>
<dbReference type="InterPro" id="IPR013408">
    <property type="entry name" value="Cas10/Csm1"/>
</dbReference>
<dbReference type="Pfam" id="PF18211">
    <property type="entry name" value="Csm1_B"/>
    <property type="match status" value="1"/>
</dbReference>
<name>A0AB35I1M0_MICTH</name>
<keyword evidence="7" id="KW-0378">Hydrolase</keyword>
<comment type="caution">
    <text evidence="13">The sequence shown here is derived from an EMBL/GenBank/DDBJ whole genome shotgun (WGS) entry which is preliminary data.</text>
</comment>
<dbReference type="GO" id="GO:0004519">
    <property type="term" value="F:endonuclease activity"/>
    <property type="evidence" value="ECO:0007669"/>
    <property type="project" value="UniProtKB-KW"/>
</dbReference>
<dbReference type="InterPro" id="IPR041062">
    <property type="entry name" value="Csm1_B"/>
</dbReference>
<keyword evidence="6" id="KW-0255">Endonuclease</keyword>
<dbReference type="Pfam" id="PF22335">
    <property type="entry name" value="Cas10-Cmr2_palm2"/>
    <property type="match status" value="1"/>
</dbReference>
<evidence type="ECO:0000256" key="2">
    <source>
        <dbReference type="ARBA" id="ARBA00014333"/>
    </source>
</evidence>
<dbReference type="GO" id="GO:0016740">
    <property type="term" value="F:transferase activity"/>
    <property type="evidence" value="ECO:0007669"/>
    <property type="project" value="UniProtKB-KW"/>
</dbReference>
<evidence type="ECO:0000313" key="14">
    <source>
        <dbReference type="Proteomes" id="UP001209730"/>
    </source>
</evidence>
<organism evidence="13 14">
    <name type="scientific">Microbulbifer thermotolerans</name>
    <dbReference type="NCBI Taxonomy" id="252514"/>
    <lineage>
        <taxon>Bacteria</taxon>
        <taxon>Pseudomonadati</taxon>
        <taxon>Pseudomonadota</taxon>
        <taxon>Gammaproteobacteria</taxon>
        <taxon>Cellvibrionales</taxon>
        <taxon>Microbulbiferaceae</taxon>
        <taxon>Microbulbifer</taxon>
    </lineage>
</organism>
<evidence type="ECO:0000256" key="8">
    <source>
        <dbReference type="ARBA" id="ARBA00022839"/>
    </source>
</evidence>
<sequence length="886" mass="100103">MEKHPLAQASARVSLAAYLHDLGKFAERAGIAEAERQADDRGNSLRDLNVQQYCPQFKGRYSHIHAAYTAIAMDLLEEHLPDIKSGDCSPFASWSSGSELADGDSLINAAARHHKPETFLQWVVASADRLASGFERSEFEEYNRAEEGLENRSHLSARMEVLLEKIRLSERSGGQKAGSHRYPLRPLSPQALMPEGARDCEPQDKASARAEYARLWEQFKKALSENPIPPSHKGDLNLWLDHFDSLWLTFTHAIPSATAAKVDGRFVPVPADVSLYDHSRTTAALATALWRWHRETGREDSAAAARLRDGSDDEEQKFLLVQGDMTGIQDFIFAAGSQTQKYAAKLLRGRSFMVSLLTECAALYLLESLGLPPTSQVINAAGKFLLVAPNTPETTVALEEARSVINRWFMDHSQGRAGLTLTWLPACAADFRGGQDGFRRLVERLFKQLEVEKFKRLDLCSEETPAVFEGYLERFADGECPLDEYSPAEISHRDVRMSRQARDQIRIGEALAKYDRLLVTWEPVNNRTLDTDIFGYRITFADTGETGSDPVRLWDFSLPQDGEAPLWNGCARRFINAYVPRFELADIADLTRYEQLGEEPPNRDEIKSLNHLACEDRRKDSEGGRQGITALHSLKGDVDNLGQIFQRGLEKPSFAKMAALSRQMNFFFALWLPWRCRERFRNSYTVFAGGDDFFLIGPWYSQLKLAEAMRKDFANYVAGNPDIHFSAGFHLGKPGLPVRRRGQAAEEALDASKAREGKDSVTCYGETVSWSDFCALLAESEELRQLKEEFSLSGSFVYSLLQLVDMAGEEKAGNPRGALWRSRLAYKVQRHIGDRLQRRTDETREAFEVRRRQWVESLNCKLANAISTWQSGYRIALCTHLYQYRH</sequence>
<evidence type="ECO:0000256" key="10">
    <source>
        <dbReference type="ARBA" id="ARBA00023118"/>
    </source>
</evidence>
<evidence type="ECO:0000256" key="1">
    <source>
        <dbReference type="ARBA" id="ARBA00005700"/>
    </source>
</evidence>
<dbReference type="PANTHER" id="PTHR36528:SF1">
    <property type="entry name" value="CRISPR SYSTEM SINGLE-STRAND-SPECIFIC DEOXYRIBONUCLEASE CAS10_CSM1 (SUBTYPE III-A)"/>
    <property type="match status" value="1"/>
</dbReference>
<proteinExistence type="inferred from homology"/>
<keyword evidence="3" id="KW-0808">Transferase</keyword>
<dbReference type="RefSeq" id="WP_266066438.1">
    <property type="nucleotide sequence ID" value="NZ_JAPHQB010000020.1"/>
</dbReference>
<evidence type="ECO:0000256" key="5">
    <source>
        <dbReference type="ARBA" id="ARBA00022741"/>
    </source>
</evidence>
<evidence type="ECO:0000256" key="9">
    <source>
        <dbReference type="ARBA" id="ARBA00022840"/>
    </source>
</evidence>
<gene>
    <name evidence="13" type="primary">cas10</name>
    <name evidence="13" type="ORF">OQJ68_12275</name>
</gene>
<dbReference type="Proteomes" id="UP001209730">
    <property type="component" value="Unassembled WGS sequence"/>
</dbReference>
<dbReference type="GO" id="GO:0005524">
    <property type="term" value="F:ATP binding"/>
    <property type="evidence" value="ECO:0007669"/>
    <property type="project" value="UniProtKB-KW"/>
</dbReference>
<protein>
    <recommendedName>
        <fullName evidence="2">CRISPR system single-strand-specific deoxyribonuclease Cas10/Csm1 (subtype III-A)</fullName>
    </recommendedName>
    <alternativeName>
        <fullName evidence="11">Cyclic oligoadenylate synthase</fullName>
    </alternativeName>
</protein>
<dbReference type="AlphaFoldDB" id="A0AB35I1M0"/>
<evidence type="ECO:0000259" key="12">
    <source>
        <dbReference type="PROSITE" id="PS50887"/>
    </source>
</evidence>
<dbReference type="InterPro" id="IPR043128">
    <property type="entry name" value="Rev_trsase/Diguanyl_cyclase"/>
</dbReference>
<dbReference type="PANTHER" id="PTHR36528">
    <property type="entry name" value="CRISPR SYSTEM SINGLE-STRAND-SPECIFIC DEOXYRIBONUCLEASE CAS10/CSM1 (SUBTYPE III-A)"/>
    <property type="match status" value="1"/>
</dbReference>
<keyword evidence="5" id="KW-0547">Nucleotide-binding</keyword>
<dbReference type="GO" id="GO:0004527">
    <property type="term" value="F:exonuclease activity"/>
    <property type="evidence" value="ECO:0007669"/>
    <property type="project" value="UniProtKB-KW"/>
</dbReference>
<evidence type="ECO:0000256" key="11">
    <source>
        <dbReference type="ARBA" id="ARBA00032922"/>
    </source>
</evidence>
<keyword evidence="4" id="KW-0540">Nuclease</keyword>
<dbReference type="PROSITE" id="PS50887">
    <property type="entry name" value="GGDEF"/>
    <property type="match status" value="1"/>
</dbReference>
<keyword evidence="10" id="KW-0051">Antiviral defense</keyword>
<evidence type="ECO:0000313" key="13">
    <source>
        <dbReference type="EMBL" id="MCX2802563.1"/>
    </source>
</evidence>
<evidence type="ECO:0000256" key="6">
    <source>
        <dbReference type="ARBA" id="ARBA00022759"/>
    </source>
</evidence>
<evidence type="ECO:0000256" key="7">
    <source>
        <dbReference type="ARBA" id="ARBA00022801"/>
    </source>
</evidence>
<dbReference type="NCBIfam" id="TIGR02578">
    <property type="entry name" value="cas_TM1811_Csm1"/>
    <property type="match status" value="1"/>
</dbReference>
<comment type="similarity">
    <text evidence="1">Belongs to the CRISPR-associated Cas10/Csm1 family.</text>
</comment>